<dbReference type="AlphaFoldDB" id="A0A4V3A372"/>
<dbReference type="STRING" id="1612.ABB44_03160"/>
<reference evidence="1 2" key="1">
    <citation type="journal article" date="2019" name="Appl. Microbiol. Biotechnol.">
        <title>Uncovering carbohydrate metabolism through a genotype-phenotype association study of 56 lactic acid bacteria genomes.</title>
        <authorList>
            <person name="Buron-Moles G."/>
            <person name="Chailyan A."/>
            <person name="Dolejs I."/>
            <person name="Forster J."/>
            <person name="Miks M.H."/>
        </authorList>
    </citation>
    <scope>NUCLEOTIDE SEQUENCE [LARGE SCALE GENOMIC DNA]</scope>
    <source>
        <strain evidence="1 2">ATCC 29644</strain>
    </source>
</reference>
<organism evidence="1 2">
    <name type="scientific">Companilactobacillus farciminis</name>
    <dbReference type="NCBI Taxonomy" id="1612"/>
    <lineage>
        <taxon>Bacteria</taxon>
        <taxon>Bacillati</taxon>
        <taxon>Bacillota</taxon>
        <taxon>Bacilli</taxon>
        <taxon>Lactobacillales</taxon>
        <taxon>Lactobacillaceae</taxon>
        <taxon>Companilactobacillus</taxon>
    </lineage>
</organism>
<accession>A0A4V3A372</accession>
<gene>
    <name evidence="1" type="ORF">C5L30_000457</name>
</gene>
<dbReference type="Proteomes" id="UP000295257">
    <property type="component" value="Unassembled WGS sequence"/>
</dbReference>
<sequence>MMRKYVLFFILTILTGFIYISNNYSVSFADTNSAIASAPEGIDIDKYFYPVTKPTVVGAHNPFNVNFASIKNNYILDLADGPSNYGALWGDASIKNYIDLRYPQTISAWLYFGSGDNDETFNGQGMALVLQNDSRKEAALGAGGEGLGVDGYDRSIKTDVKLTAGLTTTTAFDSPQEVASTAIQNSLALEFDTQRNDATSTDSPGPTLFSQYNSGFLNAYTNWNYSLNSYDTRDSRVSVPSGFPANTSLGASTGGFGHISFTFPSNPNSYYNTNMVSSSANASKFSPFKSSYSLFHTENTTAYLVDGTDSYGKTTPWHHLTFKWTPPETGSTIGTATYYFNDKDMDGTLNPVGSGNVLNKSISKSTQVDTKIFNLQSGQHTVLWGFTGSNSSNSKVASKLVDFESIPSLVEAHATSSIFDQDLNKTITDDSTDKTVLGGDKVSLNYQLNYDTGNADWNDIKAHFNLPKHFKLTPDAQNNIGTIYYANGIIEGIPASSLATDKTYVSYTLRSPLNSNNSTAKITFNGTVNNTTGKDLEVTKQPAKFVGDTNISSAETPGFTIKYNPNWSMSMKPLTDKNLLYKQENATLDINPQLTYSDKHDFYDSDNIKYTFEVGNHTFSKTLPSDSNSDTSSNTIDLRELIDNDPSKIDFWSLFPNQTDVSVSVFATDKDGIKTPTQTFTVHVLQNKILQIRTSKNIEFSDTTIFNKNKILHRKTNFILEITSFREPWSLSVSATPLEDGETPFNGSLVFIDQQNSMHPLTDAPTFVTDDRTLHDPIKVDDISQKWDNNSGILLKQNGNSKAGKYHATVTWTASDIAENI</sequence>
<evidence type="ECO:0008006" key="3">
    <source>
        <dbReference type="Google" id="ProtNLM"/>
    </source>
</evidence>
<protein>
    <recommendedName>
        <fullName evidence="3">WxL domain-containing protein</fullName>
    </recommendedName>
</protein>
<dbReference type="EMBL" id="PUFN01000009">
    <property type="protein sequence ID" value="TDG73518.1"/>
    <property type="molecule type" value="Genomic_DNA"/>
</dbReference>
<evidence type="ECO:0000313" key="1">
    <source>
        <dbReference type="EMBL" id="TDG73518.1"/>
    </source>
</evidence>
<comment type="caution">
    <text evidence="1">The sequence shown here is derived from an EMBL/GenBank/DDBJ whole genome shotgun (WGS) entry which is preliminary data.</text>
</comment>
<name>A0A4V3A372_9LACO</name>
<dbReference type="Gene3D" id="2.60.120.200">
    <property type="match status" value="1"/>
</dbReference>
<dbReference type="InterPro" id="IPR013320">
    <property type="entry name" value="ConA-like_dom_sf"/>
</dbReference>
<dbReference type="RefSeq" id="WP_010018187.1">
    <property type="nucleotide sequence ID" value="NZ_PUFN01000009.1"/>
</dbReference>
<dbReference type="OrthoDB" id="2306834at2"/>
<evidence type="ECO:0000313" key="2">
    <source>
        <dbReference type="Proteomes" id="UP000295257"/>
    </source>
</evidence>
<keyword evidence="2" id="KW-1185">Reference proteome</keyword>
<proteinExistence type="predicted"/>
<dbReference type="SUPFAM" id="SSF49899">
    <property type="entry name" value="Concanavalin A-like lectins/glucanases"/>
    <property type="match status" value="1"/>
</dbReference>